<name>A0A0M2Q2D4_PROHO</name>
<reference evidence="2" key="1">
    <citation type="submission" date="2012-04" db="EMBL/GenBank/DDBJ databases">
        <authorList>
            <person name="Borisov I.G."/>
            <person name="Ivanikova N.V."/>
            <person name="Pinevich A.V."/>
        </authorList>
    </citation>
    <scope>NUCLEOTIDE SEQUENCE</scope>
    <source>
        <strain evidence="2">CALU 1027</strain>
    </source>
</reference>
<evidence type="ECO:0000313" key="3">
    <source>
        <dbReference type="Proteomes" id="UP000034681"/>
    </source>
</evidence>
<dbReference type="Gene3D" id="3.30.70.100">
    <property type="match status" value="1"/>
</dbReference>
<organism evidence="2 3">
    <name type="scientific">Prochlorothrix hollandica PCC 9006 = CALU 1027</name>
    <dbReference type="NCBI Taxonomy" id="317619"/>
    <lineage>
        <taxon>Bacteria</taxon>
        <taxon>Bacillati</taxon>
        <taxon>Cyanobacteriota</taxon>
        <taxon>Cyanophyceae</taxon>
        <taxon>Prochlorotrichales</taxon>
        <taxon>Prochlorotrichaceae</taxon>
        <taxon>Prochlorothrix</taxon>
    </lineage>
</organism>
<evidence type="ECO:0000259" key="1">
    <source>
        <dbReference type="PROSITE" id="PS50846"/>
    </source>
</evidence>
<proteinExistence type="predicted"/>
<dbReference type="InterPro" id="IPR006121">
    <property type="entry name" value="HMA_dom"/>
</dbReference>
<dbReference type="Pfam" id="PF00403">
    <property type="entry name" value="HMA"/>
    <property type="match status" value="1"/>
</dbReference>
<dbReference type="EMBL" id="AJTX02000002">
    <property type="protein sequence ID" value="KKJ01139.1"/>
    <property type="molecule type" value="Genomic_DNA"/>
</dbReference>
<dbReference type="InterPro" id="IPR036163">
    <property type="entry name" value="HMA_dom_sf"/>
</dbReference>
<accession>A0A0M2Q2D4</accession>
<dbReference type="GO" id="GO:0046872">
    <property type="term" value="F:metal ion binding"/>
    <property type="evidence" value="ECO:0007669"/>
    <property type="project" value="InterPro"/>
</dbReference>
<dbReference type="AlphaFoldDB" id="A0A0M2Q2D4"/>
<feature type="domain" description="HMA" evidence="1">
    <location>
        <begin position="1"/>
        <end position="64"/>
    </location>
</feature>
<sequence length="64" mass="6380">MTLSLTIPDMACSACADTITQAVKALDAAATIAANTDTKVVTIETQTPEAAVKAAIVAAGYNPA</sequence>
<protein>
    <submittedName>
        <fullName evidence="2">Copper chaperone</fullName>
    </submittedName>
</protein>
<dbReference type="eggNOG" id="COG2608">
    <property type="taxonomic scope" value="Bacteria"/>
</dbReference>
<dbReference type="PROSITE" id="PS50846">
    <property type="entry name" value="HMA_2"/>
    <property type="match status" value="1"/>
</dbReference>
<keyword evidence="3" id="KW-1185">Reference proteome</keyword>
<dbReference type="SUPFAM" id="SSF55008">
    <property type="entry name" value="HMA, heavy metal-associated domain"/>
    <property type="match status" value="1"/>
</dbReference>
<comment type="caution">
    <text evidence="2">The sequence shown here is derived from an EMBL/GenBank/DDBJ whole genome shotgun (WGS) entry which is preliminary data.</text>
</comment>
<gene>
    <name evidence="2" type="ORF">PROH_01720</name>
</gene>
<dbReference type="RefSeq" id="WP_017713715.1">
    <property type="nucleotide sequence ID" value="NZ_KB235941.1"/>
</dbReference>
<dbReference type="STRING" id="317619.GCA_000332315_03521"/>
<evidence type="ECO:0000313" key="2">
    <source>
        <dbReference type="EMBL" id="KKJ01139.1"/>
    </source>
</evidence>
<dbReference type="Proteomes" id="UP000034681">
    <property type="component" value="Unassembled WGS sequence"/>
</dbReference>